<evidence type="ECO:0000313" key="8">
    <source>
        <dbReference type="EMBL" id="KAJ8790186.1"/>
    </source>
</evidence>
<evidence type="ECO:0000256" key="2">
    <source>
        <dbReference type="ARBA" id="ARBA00022574"/>
    </source>
</evidence>
<feature type="repeat" description="WD" evidence="6">
    <location>
        <begin position="325"/>
        <end position="355"/>
    </location>
</feature>
<dbReference type="InterPro" id="IPR036322">
    <property type="entry name" value="WD40_repeat_dom_sf"/>
</dbReference>
<dbReference type="AlphaFoldDB" id="A0AB34HEM9"/>
<dbReference type="PANTHER" id="PTHR22852:SF0">
    <property type="entry name" value="DENTICLELESS PROTEIN HOMOLOG"/>
    <property type="match status" value="1"/>
</dbReference>
<dbReference type="InterPro" id="IPR019775">
    <property type="entry name" value="WD40_repeat_CS"/>
</dbReference>
<sequence length="674" mass="73090">MVSNGPNRCLLPAGFTSPRTTPRTNADSSSVSQPPSSPTARCNYNDEHTSYGETGAPVPPFGCTFSSAPNMEHILAVANEEGFVRLYNTESQTSRKKCVKEWMAHWNAVFDLAWVPGELKLVTAAGDQTAKFWDVKAGELIGTCKGHQCSLKSVAFSKFEKDCISSFHFSYKHFKFSIPKTELMISPSSTIFPLSSEIIFLQPEERPLTFLAVRDFQQSVTVVLFQDENTLVSAGAVDGVIKIWDLRKNYTAYRQEPIASKSFLYPGSSTRKLGYSSLILDSTGSTLFANCTDDNIYMFNMTGLKTSPVAIFNGHQNSTFYVKSSISPDDQFLVSGSSDEAAYIWKIATCSDDNTLKVWRLNRDLEEKSGGDKLSIVGWASQKKREARADLVTVTSSQSTPAKAPRVKSSPSISSPSSAACAPSCAGDLPLPSNTATFSLKTPPAKTRSPISRRGSVSSVSPKPPSSFKMSIRNWMTRTPSLSPPMTPPASETKIMSPRKALIPVSLKSSQAVACSESRNRVKRRLDSSCLENVKQKCVKSCNCVTELDDPVEKLHLDLCCLAGNQEDLGKDSLGPTKPSKIEGTSMSVTEPPSPASPYASEGCGTLPLPLGSCAEGSEVVGKENSSPENKNWLLAMAAKRKAENSSPRSPSSQTPNPRRQGGKTSPGPVSWQW</sequence>
<dbReference type="SUPFAM" id="SSF50978">
    <property type="entry name" value="WD40 repeat-like"/>
    <property type="match status" value="1"/>
</dbReference>
<dbReference type="PRINTS" id="PR00320">
    <property type="entry name" value="GPROTEINBRPT"/>
</dbReference>
<dbReference type="Proteomes" id="UP001159641">
    <property type="component" value="Unassembled WGS sequence"/>
</dbReference>
<name>A0AB34HEM9_ESCRO</name>
<dbReference type="GO" id="GO:0007095">
    <property type="term" value="P:mitotic G2 DNA damage checkpoint signaling"/>
    <property type="evidence" value="ECO:0007669"/>
    <property type="project" value="TreeGrafter"/>
</dbReference>
<comment type="similarity">
    <text evidence="5">Belongs to the WD repeat cdt2 family.</text>
</comment>
<keyword evidence="2 6" id="KW-0853">WD repeat</keyword>
<evidence type="ECO:0008006" key="10">
    <source>
        <dbReference type="Google" id="ProtNLM"/>
    </source>
</evidence>
<protein>
    <recommendedName>
        <fullName evidence="10">Denticleless protein</fullName>
    </recommendedName>
</protein>
<feature type="repeat" description="WD" evidence="6">
    <location>
        <begin position="102"/>
        <end position="143"/>
    </location>
</feature>
<feature type="compositionally biased region" description="Polar residues" evidence="7">
    <location>
        <begin position="645"/>
        <end position="658"/>
    </location>
</feature>
<evidence type="ECO:0000313" key="9">
    <source>
        <dbReference type="Proteomes" id="UP001159641"/>
    </source>
</evidence>
<dbReference type="GO" id="GO:0030674">
    <property type="term" value="F:protein-macromolecule adaptor activity"/>
    <property type="evidence" value="ECO:0007669"/>
    <property type="project" value="TreeGrafter"/>
</dbReference>
<feature type="region of interest" description="Disordered" evidence="7">
    <location>
        <begin position="568"/>
        <end position="674"/>
    </location>
</feature>
<feature type="region of interest" description="Disordered" evidence="7">
    <location>
        <begin position="392"/>
        <end position="416"/>
    </location>
</feature>
<feature type="compositionally biased region" description="Polar residues" evidence="7">
    <location>
        <begin position="17"/>
        <end position="27"/>
    </location>
</feature>
<evidence type="ECO:0000256" key="5">
    <source>
        <dbReference type="ARBA" id="ARBA00038344"/>
    </source>
</evidence>
<evidence type="ECO:0000256" key="1">
    <source>
        <dbReference type="ARBA" id="ARBA00004906"/>
    </source>
</evidence>
<comment type="pathway">
    <text evidence="1">Protein modification; protein ubiquitination.</text>
</comment>
<dbReference type="InterPro" id="IPR020472">
    <property type="entry name" value="WD40_PAC1"/>
</dbReference>
<evidence type="ECO:0000256" key="7">
    <source>
        <dbReference type="SAM" id="MobiDB-lite"/>
    </source>
</evidence>
<feature type="repeat" description="WD" evidence="6">
    <location>
        <begin position="213"/>
        <end position="254"/>
    </location>
</feature>
<dbReference type="InterPro" id="IPR001680">
    <property type="entry name" value="WD40_rpt"/>
</dbReference>
<dbReference type="PROSITE" id="PS50294">
    <property type="entry name" value="WD_REPEATS_REGION"/>
    <property type="match status" value="2"/>
</dbReference>
<dbReference type="PROSITE" id="PS00678">
    <property type="entry name" value="WD_REPEATS_1"/>
    <property type="match status" value="2"/>
</dbReference>
<evidence type="ECO:0000256" key="3">
    <source>
        <dbReference type="ARBA" id="ARBA00022737"/>
    </source>
</evidence>
<proteinExistence type="inferred from homology"/>
<evidence type="ECO:0000256" key="6">
    <source>
        <dbReference type="PROSITE-ProRule" id="PRU00221"/>
    </source>
</evidence>
<dbReference type="InterPro" id="IPR051865">
    <property type="entry name" value="WD-repeat_CDT2_adapter"/>
</dbReference>
<dbReference type="SMART" id="SM00320">
    <property type="entry name" value="WD40"/>
    <property type="match status" value="4"/>
</dbReference>
<feature type="region of interest" description="Disordered" evidence="7">
    <location>
        <begin position="1"/>
        <end position="48"/>
    </location>
</feature>
<keyword evidence="3" id="KW-0677">Repeat</keyword>
<organism evidence="8 9">
    <name type="scientific">Eschrichtius robustus</name>
    <name type="common">California gray whale</name>
    <name type="synonym">Eschrichtius gibbosus</name>
    <dbReference type="NCBI Taxonomy" id="9764"/>
    <lineage>
        <taxon>Eukaryota</taxon>
        <taxon>Metazoa</taxon>
        <taxon>Chordata</taxon>
        <taxon>Craniata</taxon>
        <taxon>Vertebrata</taxon>
        <taxon>Euteleostomi</taxon>
        <taxon>Mammalia</taxon>
        <taxon>Eutheria</taxon>
        <taxon>Laurasiatheria</taxon>
        <taxon>Artiodactyla</taxon>
        <taxon>Whippomorpha</taxon>
        <taxon>Cetacea</taxon>
        <taxon>Mysticeti</taxon>
        <taxon>Eschrichtiidae</taxon>
        <taxon>Eschrichtius</taxon>
    </lineage>
</organism>
<dbReference type="Gene3D" id="2.130.10.10">
    <property type="entry name" value="YVTN repeat-like/Quinoprotein amine dehydrogenase"/>
    <property type="match status" value="2"/>
</dbReference>
<reference evidence="8 9" key="1">
    <citation type="submission" date="2022-11" db="EMBL/GenBank/DDBJ databases">
        <title>Whole genome sequence of Eschrichtius robustus ER-17-0199.</title>
        <authorList>
            <person name="Bruniche-Olsen A."/>
            <person name="Black A.N."/>
            <person name="Fields C.J."/>
            <person name="Walden K."/>
            <person name="Dewoody J.A."/>
        </authorList>
    </citation>
    <scope>NUCLEOTIDE SEQUENCE [LARGE SCALE GENOMIC DNA]</scope>
    <source>
        <strain evidence="8">ER-17-0199</strain>
        <tissue evidence="8">Blubber</tissue>
    </source>
</reference>
<feature type="compositionally biased region" description="Low complexity" evidence="7">
    <location>
        <begin position="449"/>
        <end position="469"/>
    </location>
</feature>
<feature type="region of interest" description="Disordered" evidence="7">
    <location>
        <begin position="434"/>
        <end position="469"/>
    </location>
</feature>
<dbReference type="GO" id="GO:0005634">
    <property type="term" value="C:nucleus"/>
    <property type="evidence" value="ECO:0007669"/>
    <property type="project" value="TreeGrafter"/>
</dbReference>
<accession>A0AB34HEM9</accession>
<dbReference type="Pfam" id="PF00400">
    <property type="entry name" value="WD40"/>
    <property type="match status" value="3"/>
</dbReference>
<dbReference type="PANTHER" id="PTHR22852">
    <property type="entry name" value="LETHAL 2 DENTICLELESS PROTEIN RETINOIC ACID-REGULATED NUCLEAR MATRIX-ASSOCIATED PROTEIN"/>
    <property type="match status" value="1"/>
</dbReference>
<keyword evidence="9" id="KW-1185">Reference proteome</keyword>
<comment type="caution">
    <text evidence="8">The sequence shown here is derived from an EMBL/GenBank/DDBJ whole genome shotgun (WGS) entry which is preliminary data.</text>
</comment>
<dbReference type="InterPro" id="IPR015943">
    <property type="entry name" value="WD40/YVTN_repeat-like_dom_sf"/>
</dbReference>
<dbReference type="PROSITE" id="PS50082">
    <property type="entry name" value="WD_REPEATS_2"/>
    <property type="match status" value="3"/>
</dbReference>
<dbReference type="EMBL" id="JAIQCJ010001364">
    <property type="protein sequence ID" value="KAJ8790186.1"/>
    <property type="molecule type" value="Genomic_DNA"/>
</dbReference>
<keyword evidence="4" id="KW-0833">Ubl conjugation pathway</keyword>
<evidence type="ECO:0000256" key="4">
    <source>
        <dbReference type="ARBA" id="ARBA00022786"/>
    </source>
</evidence>
<dbReference type="GO" id="GO:0043161">
    <property type="term" value="P:proteasome-mediated ubiquitin-dependent protein catabolic process"/>
    <property type="evidence" value="ECO:0007669"/>
    <property type="project" value="TreeGrafter"/>
</dbReference>
<gene>
    <name evidence="8" type="ORF">J1605_004653</name>
</gene>